<keyword evidence="11" id="KW-1185">Reference proteome</keyword>
<evidence type="ECO:0000256" key="2">
    <source>
        <dbReference type="ARBA" id="ARBA00022525"/>
    </source>
</evidence>
<dbReference type="SMART" id="SM00327">
    <property type="entry name" value="VWA"/>
    <property type="match status" value="1"/>
</dbReference>
<reference evidence="10 11" key="1">
    <citation type="submission" date="2009-12" db="EMBL/GenBank/DDBJ databases">
        <title>The Genome Sequence of Anolis carolinensis (Green Anole Lizard).</title>
        <authorList>
            <consortium name="The Genome Sequencing Platform"/>
            <person name="Di Palma F."/>
            <person name="Alfoldi J."/>
            <person name="Heiman D."/>
            <person name="Young S."/>
            <person name="Grabherr M."/>
            <person name="Johnson J."/>
            <person name="Lander E.S."/>
            <person name="Lindblad-Toh K."/>
        </authorList>
    </citation>
    <scope>NUCLEOTIDE SEQUENCE [LARGE SCALE GENOMIC DNA]</scope>
    <source>
        <strain evidence="10 11">JBL SC #1</strain>
    </source>
</reference>
<dbReference type="InterPro" id="IPR002035">
    <property type="entry name" value="VWF_A"/>
</dbReference>
<dbReference type="SUPFAM" id="SSF57184">
    <property type="entry name" value="Growth factor receptor domain"/>
    <property type="match status" value="1"/>
</dbReference>
<dbReference type="InterPro" id="IPR019466">
    <property type="entry name" value="Matrilin_CC_trimer"/>
</dbReference>
<dbReference type="InterPro" id="IPR036337">
    <property type="entry name" value="Matrilin_CC_sf"/>
</dbReference>
<sequence length="390" mass="43847">MGRHAEGFMLRDDGKTCRNLDICKSIHHGCEHVCVNVEDSYTCKCYEGFILRGDGKTCRNRDVCKSTNHGCEHICVNTGDSYACKCHEGFALQEDRKTCRSKDPCKYIQHGCEHDCINNNNSYLCKCHEGFILEGNGKTCRIDLVFVIDGSKSLGVNNFEIVKEFVLGILDSLTISPKAARIGLLQYSTQVRTEFTLKQFSTATDMKKAVSQMKYMGKGSMTGLALKQMTERSFTEAEGARHLSAKVPRVCVVFTDGRAQDEVSEWAAKAKQRGITMYAIGIGKAIEEELREIASDPPEKHLFYAEDFSAMGEITEKLQKRMCEEITDVLACPNIAVHHKYLFQEKQMGSTATSGKPKDPCKCENLVTFQNFANAEVQKLTQQYILFYCR</sequence>
<dbReference type="Pfam" id="PF10393">
    <property type="entry name" value="Matrilin_ccoil"/>
    <property type="match status" value="1"/>
</dbReference>
<dbReference type="InterPro" id="IPR026823">
    <property type="entry name" value="cEGF"/>
</dbReference>
<comment type="subcellular location">
    <subcellularLocation>
        <location evidence="1">Secreted</location>
    </subcellularLocation>
</comment>
<evidence type="ECO:0000256" key="6">
    <source>
        <dbReference type="ARBA" id="ARBA00023054"/>
    </source>
</evidence>
<dbReference type="Gene3D" id="3.40.50.410">
    <property type="entry name" value="von Willebrand factor, type A domain"/>
    <property type="match status" value="1"/>
</dbReference>
<keyword evidence="2" id="KW-0964">Secreted</keyword>
<dbReference type="Pfam" id="PF14670">
    <property type="entry name" value="FXa_inhibition"/>
    <property type="match status" value="1"/>
</dbReference>
<keyword evidence="6" id="KW-0175">Coiled coil</keyword>
<dbReference type="PANTHER" id="PTHR24020:SF87">
    <property type="entry name" value="COLLAGEN ALPHA-1(VI) CHAIN-LIKE"/>
    <property type="match status" value="1"/>
</dbReference>
<dbReference type="Pfam" id="PF12662">
    <property type="entry name" value="cEGF"/>
    <property type="match status" value="1"/>
</dbReference>
<keyword evidence="7" id="KW-1015">Disulfide bond</keyword>
<dbReference type="Proteomes" id="UP000001646">
    <property type="component" value="Chromosome 4"/>
</dbReference>
<dbReference type="GO" id="GO:0005576">
    <property type="term" value="C:extracellular region"/>
    <property type="evidence" value="ECO:0007669"/>
    <property type="project" value="UniProtKB-SubCell"/>
</dbReference>
<evidence type="ECO:0000256" key="3">
    <source>
        <dbReference type="ARBA" id="ARBA00022536"/>
    </source>
</evidence>
<dbReference type="PROSITE" id="PS50234">
    <property type="entry name" value="VWFA"/>
    <property type="match status" value="1"/>
</dbReference>
<dbReference type="FunFam" id="3.40.50.410:FF:000004">
    <property type="entry name" value="collagen alpha-6(VI) chain"/>
    <property type="match status" value="1"/>
</dbReference>
<name>A0A803TC11_ANOCA</name>
<dbReference type="Gene3D" id="1.20.5.30">
    <property type="match status" value="1"/>
</dbReference>
<evidence type="ECO:0000256" key="1">
    <source>
        <dbReference type="ARBA" id="ARBA00004613"/>
    </source>
</evidence>
<proteinExistence type="predicted"/>
<dbReference type="Gene3D" id="2.10.25.10">
    <property type="entry name" value="Laminin"/>
    <property type="match status" value="3"/>
</dbReference>
<protein>
    <recommendedName>
        <fullName evidence="9">VWFA domain-containing protein</fullName>
    </recommendedName>
</protein>
<feature type="domain" description="VWFA" evidence="9">
    <location>
        <begin position="143"/>
        <end position="318"/>
    </location>
</feature>
<dbReference type="InterPro" id="IPR009030">
    <property type="entry name" value="Growth_fac_rcpt_cys_sf"/>
</dbReference>
<dbReference type="Pfam" id="PF00092">
    <property type="entry name" value="VWA"/>
    <property type="match status" value="1"/>
</dbReference>
<evidence type="ECO:0000256" key="7">
    <source>
        <dbReference type="ARBA" id="ARBA00023157"/>
    </source>
</evidence>
<dbReference type="FunFam" id="2.10.25.10:FF:000041">
    <property type="entry name" value="matrilin-2 isoform X1"/>
    <property type="match status" value="2"/>
</dbReference>
<dbReference type="InterPro" id="IPR001881">
    <property type="entry name" value="EGF-like_Ca-bd_dom"/>
</dbReference>
<dbReference type="PRINTS" id="PR00453">
    <property type="entry name" value="VWFADOMAIN"/>
</dbReference>
<dbReference type="SUPFAM" id="SSF53300">
    <property type="entry name" value="vWA-like"/>
    <property type="match status" value="1"/>
</dbReference>
<dbReference type="PROSITE" id="PS01186">
    <property type="entry name" value="EGF_2"/>
    <property type="match status" value="3"/>
</dbReference>
<dbReference type="SUPFAM" id="SSF58002">
    <property type="entry name" value="Chicken cartilage matrix protein"/>
    <property type="match status" value="1"/>
</dbReference>
<keyword evidence="4" id="KW-0732">Signal</keyword>
<evidence type="ECO:0000256" key="8">
    <source>
        <dbReference type="ARBA" id="ARBA00023180"/>
    </source>
</evidence>
<keyword evidence="3" id="KW-0245">EGF-like domain</keyword>
<evidence type="ECO:0000256" key="5">
    <source>
        <dbReference type="ARBA" id="ARBA00022737"/>
    </source>
</evidence>
<dbReference type="AlphaFoldDB" id="A0A803TC11"/>
<dbReference type="PROSITE" id="PS00010">
    <property type="entry name" value="ASX_HYDROXYL"/>
    <property type="match status" value="2"/>
</dbReference>
<evidence type="ECO:0000313" key="10">
    <source>
        <dbReference type="Ensembl" id="ENSACAP00000032751.1"/>
    </source>
</evidence>
<evidence type="ECO:0000259" key="9">
    <source>
        <dbReference type="PROSITE" id="PS50234"/>
    </source>
</evidence>
<dbReference type="InterPro" id="IPR000152">
    <property type="entry name" value="EGF-type_Asp/Asn_hydroxyl_site"/>
</dbReference>
<dbReference type="PANTHER" id="PTHR24020">
    <property type="entry name" value="COLLAGEN ALPHA"/>
    <property type="match status" value="1"/>
</dbReference>
<dbReference type="Ensembl" id="ENSACAT00000049814.1">
    <property type="protein sequence ID" value="ENSACAP00000032751.1"/>
    <property type="gene ID" value="ENSACAG00000016002.4"/>
</dbReference>
<organism evidence="10 11">
    <name type="scientific">Anolis carolinensis</name>
    <name type="common">Green anole</name>
    <name type="synonym">American chameleon</name>
    <dbReference type="NCBI Taxonomy" id="28377"/>
    <lineage>
        <taxon>Eukaryota</taxon>
        <taxon>Metazoa</taxon>
        <taxon>Chordata</taxon>
        <taxon>Craniata</taxon>
        <taxon>Vertebrata</taxon>
        <taxon>Euteleostomi</taxon>
        <taxon>Lepidosauria</taxon>
        <taxon>Squamata</taxon>
        <taxon>Bifurcata</taxon>
        <taxon>Unidentata</taxon>
        <taxon>Episquamata</taxon>
        <taxon>Toxicofera</taxon>
        <taxon>Iguania</taxon>
        <taxon>Dactyloidae</taxon>
        <taxon>Anolis</taxon>
    </lineage>
</organism>
<evidence type="ECO:0000313" key="11">
    <source>
        <dbReference type="Proteomes" id="UP000001646"/>
    </source>
</evidence>
<dbReference type="InterPro" id="IPR036465">
    <property type="entry name" value="vWFA_dom_sf"/>
</dbReference>
<evidence type="ECO:0000256" key="4">
    <source>
        <dbReference type="ARBA" id="ARBA00022729"/>
    </source>
</evidence>
<reference evidence="10" key="3">
    <citation type="submission" date="2025-09" db="UniProtKB">
        <authorList>
            <consortium name="Ensembl"/>
        </authorList>
    </citation>
    <scope>IDENTIFICATION</scope>
</reference>
<accession>A0A803TC11</accession>
<keyword evidence="5" id="KW-0677">Repeat</keyword>
<dbReference type="SMART" id="SM00181">
    <property type="entry name" value="EGF"/>
    <property type="match status" value="3"/>
</dbReference>
<reference evidence="10" key="2">
    <citation type="submission" date="2025-08" db="UniProtKB">
        <authorList>
            <consortium name="Ensembl"/>
        </authorList>
    </citation>
    <scope>IDENTIFICATION</scope>
</reference>
<dbReference type="InterPro" id="IPR050525">
    <property type="entry name" value="ECM_Assembly_Org"/>
</dbReference>
<dbReference type="Bgee" id="ENSACAG00000016002">
    <property type="expression patterns" value="Expressed in heart and 5 other cell types or tissues"/>
</dbReference>
<dbReference type="InterPro" id="IPR000742">
    <property type="entry name" value="EGF"/>
</dbReference>
<keyword evidence="8" id="KW-0325">Glycoprotein</keyword>
<dbReference type="GO" id="GO:0005509">
    <property type="term" value="F:calcium ion binding"/>
    <property type="evidence" value="ECO:0007669"/>
    <property type="project" value="InterPro"/>
</dbReference>
<dbReference type="SMART" id="SM00179">
    <property type="entry name" value="EGF_CA"/>
    <property type="match status" value="3"/>
</dbReference>
<dbReference type="GeneTree" id="ENSGT00940000158008"/>